<name>A0A829Y771_9GAMM</name>
<dbReference type="RefSeq" id="WP_161810725.1">
    <property type="nucleotide sequence ID" value="NZ_BLJN01000001.1"/>
</dbReference>
<dbReference type="AlphaFoldDB" id="A0A829Y771"/>
<dbReference type="GO" id="GO:0006508">
    <property type="term" value="P:proteolysis"/>
    <property type="evidence" value="ECO:0007669"/>
    <property type="project" value="InterPro"/>
</dbReference>
<accession>A0A829Y771</accession>
<keyword evidence="3" id="KW-0378">Hydrolase</keyword>
<evidence type="ECO:0000256" key="7">
    <source>
        <dbReference type="PIRSR" id="PIRSR618044-1"/>
    </source>
</evidence>
<evidence type="ECO:0000256" key="9">
    <source>
        <dbReference type="RuleBase" id="RU004016"/>
    </source>
</evidence>
<keyword evidence="5" id="KW-0573">Peptidoglycan synthesis</keyword>
<dbReference type="InterPro" id="IPR001967">
    <property type="entry name" value="Peptidase_S11_N"/>
</dbReference>
<dbReference type="PANTHER" id="PTHR21581:SF26">
    <property type="entry name" value="D-ALANYL-D-ALANINE ENDOPEPTIDASE"/>
    <property type="match status" value="1"/>
</dbReference>
<dbReference type="Proteomes" id="UP000445000">
    <property type="component" value="Unassembled WGS sequence"/>
</dbReference>
<dbReference type="GO" id="GO:0071555">
    <property type="term" value="P:cell wall organization"/>
    <property type="evidence" value="ECO:0007669"/>
    <property type="project" value="UniProtKB-KW"/>
</dbReference>
<comment type="caution">
    <text evidence="12">The sequence shown here is derived from an EMBL/GenBank/DDBJ whole genome shotgun (WGS) entry which is preliminary data.</text>
</comment>
<dbReference type="GO" id="GO:0009252">
    <property type="term" value="P:peptidoglycan biosynthetic process"/>
    <property type="evidence" value="ECO:0007669"/>
    <property type="project" value="UniProtKB-KW"/>
</dbReference>
<evidence type="ECO:0000259" key="11">
    <source>
        <dbReference type="Pfam" id="PF00768"/>
    </source>
</evidence>
<evidence type="ECO:0000313" key="12">
    <source>
        <dbReference type="EMBL" id="GFE78883.1"/>
    </source>
</evidence>
<protein>
    <submittedName>
        <fullName evidence="12">D-alanyl-D-alanine carboxypeptidase</fullName>
    </submittedName>
</protein>
<feature type="signal peptide" evidence="10">
    <location>
        <begin position="1"/>
        <end position="23"/>
    </location>
</feature>
<keyword evidence="13" id="KW-1185">Reference proteome</keyword>
<keyword evidence="2 10" id="KW-0732">Signal</keyword>
<reference evidence="13" key="1">
    <citation type="submission" date="2020-01" db="EMBL/GenBank/DDBJ databases">
        <title>'Steroidobacter agaridevorans' sp. nov., agar-degrading bacteria isolated from rhizosphere soils.</title>
        <authorList>
            <person name="Ikenaga M."/>
            <person name="Kataoka M."/>
            <person name="Murouchi A."/>
            <person name="Katsuragi S."/>
            <person name="Sakai M."/>
        </authorList>
    </citation>
    <scope>NUCLEOTIDE SEQUENCE [LARGE SCALE GENOMIC DNA]</scope>
    <source>
        <strain evidence="13">YU21-B</strain>
    </source>
</reference>
<evidence type="ECO:0000256" key="4">
    <source>
        <dbReference type="ARBA" id="ARBA00022960"/>
    </source>
</evidence>
<dbReference type="PRINTS" id="PR00725">
    <property type="entry name" value="DADACBPTASE1"/>
</dbReference>
<gene>
    <name evidence="12" type="ORF">GCM10011487_08830</name>
</gene>
<dbReference type="InterPro" id="IPR018044">
    <property type="entry name" value="Peptidase_S11"/>
</dbReference>
<dbReference type="EMBL" id="BLJN01000001">
    <property type="protein sequence ID" value="GFE78883.1"/>
    <property type="molecule type" value="Genomic_DNA"/>
</dbReference>
<feature type="chain" id="PRO_5032946457" evidence="10">
    <location>
        <begin position="24"/>
        <end position="283"/>
    </location>
</feature>
<evidence type="ECO:0000313" key="13">
    <source>
        <dbReference type="Proteomes" id="UP000445000"/>
    </source>
</evidence>
<evidence type="ECO:0000256" key="2">
    <source>
        <dbReference type="ARBA" id="ARBA00022729"/>
    </source>
</evidence>
<dbReference type="SUPFAM" id="SSF56601">
    <property type="entry name" value="beta-lactamase/transpeptidase-like"/>
    <property type="match status" value="1"/>
</dbReference>
<dbReference type="PANTHER" id="PTHR21581">
    <property type="entry name" value="D-ALANYL-D-ALANINE CARBOXYPEPTIDASE"/>
    <property type="match status" value="1"/>
</dbReference>
<comment type="similarity">
    <text evidence="1 9">Belongs to the peptidase S11 family.</text>
</comment>
<evidence type="ECO:0000256" key="6">
    <source>
        <dbReference type="ARBA" id="ARBA00023316"/>
    </source>
</evidence>
<feature type="domain" description="Peptidase S11 D-alanyl-D-alanine carboxypeptidase A N-terminal" evidence="11">
    <location>
        <begin position="30"/>
        <end position="254"/>
    </location>
</feature>
<feature type="binding site" evidence="8">
    <location>
        <position position="224"/>
    </location>
    <ligand>
        <name>substrate</name>
    </ligand>
</feature>
<dbReference type="NCBIfam" id="NF008668">
    <property type="entry name" value="PRK11669.1"/>
    <property type="match status" value="1"/>
</dbReference>
<evidence type="ECO:0000256" key="5">
    <source>
        <dbReference type="ARBA" id="ARBA00022984"/>
    </source>
</evidence>
<dbReference type="InterPro" id="IPR012338">
    <property type="entry name" value="Beta-lactam/transpept-like"/>
</dbReference>
<dbReference type="GO" id="GO:0009002">
    <property type="term" value="F:serine-type D-Ala-D-Ala carboxypeptidase activity"/>
    <property type="evidence" value="ECO:0007669"/>
    <property type="project" value="InterPro"/>
</dbReference>
<organism evidence="12 13">
    <name type="scientific">Steroidobacter agaridevorans</name>
    <dbReference type="NCBI Taxonomy" id="2695856"/>
    <lineage>
        <taxon>Bacteria</taxon>
        <taxon>Pseudomonadati</taxon>
        <taxon>Pseudomonadota</taxon>
        <taxon>Gammaproteobacteria</taxon>
        <taxon>Steroidobacterales</taxon>
        <taxon>Steroidobacteraceae</taxon>
        <taxon>Steroidobacter</taxon>
    </lineage>
</organism>
<keyword evidence="12" id="KW-0645">Protease</keyword>
<keyword evidence="6" id="KW-0961">Cell wall biogenesis/degradation</keyword>
<dbReference type="Pfam" id="PF00768">
    <property type="entry name" value="Peptidase_S11"/>
    <property type="match status" value="1"/>
</dbReference>
<feature type="active site" evidence="7">
    <location>
        <position position="119"/>
    </location>
</feature>
<keyword evidence="12" id="KW-0121">Carboxypeptidase</keyword>
<keyword evidence="4" id="KW-0133">Cell shape</keyword>
<dbReference type="GO" id="GO:0008360">
    <property type="term" value="P:regulation of cell shape"/>
    <property type="evidence" value="ECO:0007669"/>
    <property type="project" value="UniProtKB-KW"/>
</dbReference>
<sequence length="283" mass="30849">MRSTFRPWLFAATTLLFAPLSWSQPVPSGKLQIKSASVLIMDEGDETVLYSKQAQKVMPIASITKLMTALVVLEGEQPLDETVTILQVDRDKTKGNASRLAVGTKLTRGELLHLALMSSENRAAQAVCRAYTGGLPACLKAMNAKARKLGMKSSRFADPTGLSSNNVATASDLVKLVVAASHEPLIQEYSTSEKLTVKVGRQLLQFRNTNSLTAKDDWDISIQKTGFTQDAGQCLVMRTNIQDRPTVIVLLNSFGKLTRVADARRVRKWIEGGVGTQMARAGK</sequence>
<feature type="active site" description="Acyl-ester intermediate" evidence="7">
    <location>
        <position position="62"/>
    </location>
</feature>
<dbReference type="Gene3D" id="3.40.710.10">
    <property type="entry name" value="DD-peptidase/beta-lactamase superfamily"/>
    <property type="match status" value="1"/>
</dbReference>
<feature type="active site" description="Proton acceptor" evidence="7">
    <location>
        <position position="65"/>
    </location>
</feature>
<evidence type="ECO:0000256" key="10">
    <source>
        <dbReference type="SAM" id="SignalP"/>
    </source>
</evidence>
<evidence type="ECO:0000256" key="1">
    <source>
        <dbReference type="ARBA" id="ARBA00007164"/>
    </source>
</evidence>
<evidence type="ECO:0000256" key="3">
    <source>
        <dbReference type="ARBA" id="ARBA00022801"/>
    </source>
</evidence>
<proteinExistence type="inferred from homology"/>
<evidence type="ECO:0000256" key="8">
    <source>
        <dbReference type="PIRSR" id="PIRSR618044-2"/>
    </source>
</evidence>